<organism evidence="1 2">
    <name type="scientific">Candidatus Parabacteroides intestinipullorum</name>
    <dbReference type="NCBI Taxonomy" id="2838723"/>
    <lineage>
        <taxon>Bacteria</taxon>
        <taxon>Pseudomonadati</taxon>
        <taxon>Bacteroidota</taxon>
        <taxon>Bacteroidia</taxon>
        <taxon>Bacteroidales</taxon>
        <taxon>Tannerellaceae</taxon>
        <taxon>Parabacteroides</taxon>
    </lineage>
</organism>
<evidence type="ECO:0000313" key="1">
    <source>
        <dbReference type="EMBL" id="HIX74486.1"/>
    </source>
</evidence>
<dbReference type="InterPro" id="IPR024079">
    <property type="entry name" value="MetalloPept_cat_dom_sf"/>
</dbReference>
<gene>
    <name evidence="1" type="ORF">H9977_05590</name>
</gene>
<reference evidence="1" key="1">
    <citation type="journal article" date="2021" name="PeerJ">
        <title>Extensive microbial diversity within the chicken gut microbiome revealed by metagenomics and culture.</title>
        <authorList>
            <person name="Gilroy R."/>
            <person name="Ravi A."/>
            <person name="Getino M."/>
            <person name="Pursley I."/>
            <person name="Horton D.L."/>
            <person name="Alikhan N.F."/>
            <person name="Baker D."/>
            <person name="Gharbi K."/>
            <person name="Hall N."/>
            <person name="Watson M."/>
            <person name="Adriaenssens E.M."/>
            <person name="Foster-Nyarko E."/>
            <person name="Jarju S."/>
            <person name="Secka A."/>
            <person name="Antonio M."/>
            <person name="Oren A."/>
            <person name="Chaudhuri R.R."/>
            <person name="La Ragione R."/>
            <person name="Hildebrand F."/>
            <person name="Pallen M.J."/>
        </authorList>
    </citation>
    <scope>NUCLEOTIDE SEQUENCE</scope>
    <source>
        <strain evidence="1">ChiGjej6B6-14162</strain>
    </source>
</reference>
<protein>
    <submittedName>
        <fullName evidence="1">M64 family metallopeptidase</fullName>
    </submittedName>
</protein>
<dbReference type="InterPro" id="IPR019026">
    <property type="entry name" value="Peptidase_M64_IgA"/>
</dbReference>
<dbReference type="AlphaFoldDB" id="A0A9D2BFN4"/>
<accession>A0A9D2BFN4</accession>
<proteinExistence type="predicted"/>
<evidence type="ECO:0000313" key="2">
    <source>
        <dbReference type="Proteomes" id="UP000886740"/>
    </source>
</evidence>
<reference evidence="1" key="2">
    <citation type="submission" date="2021-04" db="EMBL/GenBank/DDBJ databases">
        <authorList>
            <person name="Gilroy R."/>
        </authorList>
    </citation>
    <scope>NUCLEOTIDE SEQUENCE</scope>
    <source>
        <strain evidence="1">ChiGjej6B6-14162</strain>
    </source>
</reference>
<dbReference type="EMBL" id="DXEL01000041">
    <property type="protein sequence ID" value="HIX74486.1"/>
    <property type="molecule type" value="Genomic_DNA"/>
</dbReference>
<dbReference type="GO" id="GO:0008237">
    <property type="term" value="F:metallopeptidase activity"/>
    <property type="evidence" value="ECO:0007669"/>
    <property type="project" value="InterPro"/>
</dbReference>
<name>A0A9D2BFN4_9BACT</name>
<dbReference type="Gene3D" id="3.40.390.10">
    <property type="entry name" value="Collagenase (Catalytic Domain)"/>
    <property type="match status" value="1"/>
</dbReference>
<dbReference type="Proteomes" id="UP000886740">
    <property type="component" value="Unassembled WGS sequence"/>
</dbReference>
<sequence>MIREKCLLSPRFRQAGGKDPLKGPSEVSQGAKITFLRLRRGRKGQKSLFCGFGGVARGKNYFSAASEVSQGAKITFLWLRRCREGQKSLFCGFGGVARGKNLFSEGPLNSLRDYFDVYAVTAVSLNEEFGRGYETALGCDLEGGSSTGISGDEEAVFSYVKCVEGVDEEDVLAVVILNTPTYVGTSYYGYYSLSSGMAECAIAYCPVVGGLDNELFRQVLVHEAVGHGFGKLMDEYSYESNGTIPASEKAQIQYLQTLSWARNVDFTPEETDVLWASFLTDERYASQGLGVFEGACTYVSGAYRPSEESMMNSNTLGFNAPSRQAIYDMVMRRALGKEPTYEEFVEFDQRTFSSTVQGQVRSSSVVSSVGRLVSPRFVGRPLVP</sequence>
<dbReference type="Pfam" id="PF09471">
    <property type="entry name" value="Peptidase_M64"/>
    <property type="match status" value="1"/>
</dbReference>
<comment type="caution">
    <text evidence="1">The sequence shown here is derived from an EMBL/GenBank/DDBJ whole genome shotgun (WGS) entry which is preliminary data.</text>
</comment>